<gene>
    <name evidence="1" type="ORF">ODALV1_LOCUS18576</name>
</gene>
<keyword evidence="2" id="KW-1185">Reference proteome</keyword>
<sequence length="192" mass="21696">MAKRYKLVPDTFVKRFLRSTDEEDYEEKLKQDRDNILEQNILDDLKVLLHGDLSRNLNVKQILRREKPVLVKSLEKPNAPVGDRMIPMFTSQRASELYQYLKGQGISYNDKNEVVVHGIPTPGSSFPMILKGFQDSRVGVKSGMQQVIDALPKTSVPTNLFSNAIVRTYFPTSSAGKKGKKQKGSGISWVIL</sequence>
<reference evidence="1 2" key="1">
    <citation type="submission" date="2024-08" db="EMBL/GenBank/DDBJ databases">
        <authorList>
            <person name="Cucini C."/>
            <person name="Frati F."/>
        </authorList>
    </citation>
    <scope>NUCLEOTIDE SEQUENCE [LARGE SCALE GENOMIC DNA]</scope>
</reference>
<accession>A0ABP1R629</accession>
<dbReference type="Proteomes" id="UP001642540">
    <property type="component" value="Unassembled WGS sequence"/>
</dbReference>
<protein>
    <submittedName>
        <fullName evidence="1">Uncharacterized protein</fullName>
    </submittedName>
</protein>
<name>A0ABP1R629_9HEXA</name>
<evidence type="ECO:0000313" key="1">
    <source>
        <dbReference type="EMBL" id="CAL8119491.1"/>
    </source>
</evidence>
<evidence type="ECO:0000313" key="2">
    <source>
        <dbReference type="Proteomes" id="UP001642540"/>
    </source>
</evidence>
<comment type="caution">
    <text evidence="1">The sequence shown here is derived from an EMBL/GenBank/DDBJ whole genome shotgun (WGS) entry which is preliminary data.</text>
</comment>
<organism evidence="1 2">
    <name type="scientific">Orchesella dallaii</name>
    <dbReference type="NCBI Taxonomy" id="48710"/>
    <lineage>
        <taxon>Eukaryota</taxon>
        <taxon>Metazoa</taxon>
        <taxon>Ecdysozoa</taxon>
        <taxon>Arthropoda</taxon>
        <taxon>Hexapoda</taxon>
        <taxon>Collembola</taxon>
        <taxon>Entomobryomorpha</taxon>
        <taxon>Entomobryoidea</taxon>
        <taxon>Orchesellidae</taxon>
        <taxon>Orchesellinae</taxon>
        <taxon>Orchesella</taxon>
    </lineage>
</organism>
<proteinExistence type="predicted"/>
<dbReference type="EMBL" id="CAXLJM020000060">
    <property type="protein sequence ID" value="CAL8119491.1"/>
    <property type="molecule type" value="Genomic_DNA"/>
</dbReference>